<dbReference type="GO" id="GO:0003677">
    <property type="term" value="F:DNA binding"/>
    <property type="evidence" value="ECO:0007669"/>
    <property type="project" value="UniProtKB-KW"/>
</dbReference>
<dbReference type="PRINTS" id="PR00045">
    <property type="entry name" value="SIGMA54FCT"/>
</dbReference>
<name>A0A7W9CJ91_9CAUL</name>
<keyword evidence="4 9" id="KW-0548">Nucleotidyltransferase</keyword>
<evidence type="ECO:0000256" key="8">
    <source>
        <dbReference type="ARBA" id="ARBA00023163"/>
    </source>
</evidence>
<evidence type="ECO:0000256" key="10">
    <source>
        <dbReference type="SAM" id="MobiDB-lite"/>
    </source>
</evidence>
<feature type="region of interest" description="Disordered" evidence="10">
    <location>
        <begin position="45"/>
        <end position="142"/>
    </location>
</feature>
<dbReference type="PROSITE" id="PS00717">
    <property type="entry name" value="SIGMA54_1"/>
    <property type="match status" value="1"/>
</dbReference>
<feature type="domain" description="RNA polymerase sigma factor 54 DNA-binding" evidence="11">
    <location>
        <begin position="341"/>
        <end position="501"/>
    </location>
</feature>
<dbReference type="PROSITE" id="PS50044">
    <property type="entry name" value="SIGMA54_3"/>
    <property type="match status" value="1"/>
</dbReference>
<dbReference type="Pfam" id="PF04963">
    <property type="entry name" value="Sigma54_CBD"/>
    <property type="match status" value="1"/>
</dbReference>
<keyword evidence="6 9" id="KW-0731">Sigma factor</keyword>
<dbReference type="InterPro" id="IPR007046">
    <property type="entry name" value="RNA_pol_sigma_54_core-bd"/>
</dbReference>
<dbReference type="NCBIfam" id="NF009118">
    <property type="entry name" value="PRK12469.1"/>
    <property type="match status" value="1"/>
</dbReference>
<evidence type="ECO:0000256" key="5">
    <source>
        <dbReference type="ARBA" id="ARBA00023015"/>
    </source>
</evidence>
<evidence type="ECO:0000259" key="12">
    <source>
        <dbReference type="Pfam" id="PF04963"/>
    </source>
</evidence>
<evidence type="ECO:0000256" key="4">
    <source>
        <dbReference type="ARBA" id="ARBA00022695"/>
    </source>
</evidence>
<dbReference type="GO" id="GO:0001216">
    <property type="term" value="F:DNA-binding transcription activator activity"/>
    <property type="evidence" value="ECO:0007669"/>
    <property type="project" value="InterPro"/>
</dbReference>
<evidence type="ECO:0000256" key="6">
    <source>
        <dbReference type="ARBA" id="ARBA00023082"/>
    </source>
</evidence>
<dbReference type="InterPro" id="IPR000394">
    <property type="entry name" value="RNA_pol_sigma_54"/>
</dbReference>
<dbReference type="GO" id="GO:0006352">
    <property type="term" value="P:DNA-templated transcription initiation"/>
    <property type="evidence" value="ECO:0007669"/>
    <property type="project" value="InterPro"/>
</dbReference>
<dbReference type="PANTHER" id="PTHR32248:SF4">
    <property type="entry name" value="RNA POLYMERASE SIGMA-54 FACTOR"/>
    <property type="match status" value="1"/>
</dbReference>
<keyword evidence="14" id="KW-1185">Reference proteome</keyword>
<evidence type="ECO:0000256" key="7">
    <source>
        <dbReference type="ARBA" id="ARBA00023125"/>
    </source>
</evidence>
<evidence type="ECO:0000313" key="13">
    <source>
        <dbReference type="EMBL" id="MBB5746679.1"/>
    </source>
</evidence>
<evidence type="ECO:0000259" key="11">
    <source>
        <dbReference type="Pfam" id="PF04552"/>
    </source>
</evidence>
<organism evidence="13 14">
    <name type="scientific">Brevundimonas variabilis</name>
    <dbReference type="NCBI Taxonomy" id="74312"/>
    <lineage>
        <taxon>Bacteria</taxon>
        <taxon>Pseudomonadati</taxon>
        <taxon>Pseudomonadota</taxon>
        <taxon>Alphaproteobacteria</taxon>
        <taxon>Caulobacterales</taxon>
        <taxon>Caulobacteraceae</taxon>
        <taxon>Brevundimonas</taxon>
    </lineage>
</organism>
<dbReference type="Proteomes" id="UP000545037">
    <property type="component" value="Unassembled WGS sequence"/>
</dbReference>
<keyword evidence="8 9" id="KW-0804">Transcription</keyword>
<evidence type="ECO:0000256" key="3">
    <source>
        <dbReference type="ARBA" id="ARBA00022679"/>
    </source>
</evidence>
<dbReference type="GO" id="GO:0000428">
    <property type="term" value="C:DNA-directed RNA polymerase complex"/>
    <property type="evidence" value="ECO:0007669"/>
    <property type="project" value="UniProtKB-KW"/>
</dbReference>
<feature type="domain" description="RNA polymerase sigma factor 54 core-binding" evidence="12">
    <location>
        <begin position="146"/>
        <end position="326"/>
    </location>
</feature>
<dbReference type="NCBIfam" id="TIGR02395">
    <property type="entry name" value="rpoN_sigma"/>
    <property type="match status" value="1"/>
</dbReference>
<accession>A0A7W9CJ91</accession>
<dbReference type="Pfam" id="PF00309">
    <property type="entry name" value="Sigma54_AID"/>
    <property type="match status" value="1"/>
</dbReference>
<reference evidence="13 14" key="1">
    <citation type="submission" date="2020-08" db="EMBL/GenBank/DDBJ databases">
        <title>Genomic Encyclopedia of Type Strains, Phase IV (KMG-IV): sequencing the most valuable type-strain genomes for metagenomic binning, comparative biology and taxonomic classification.</title>
        <authorList>
            <person name="Goeker M."/>
        </authorList>
    </citation>
    <scope>NUCLEOTIDE SEQUENCE [LARGE SCALE GENOMIC DNA]</scope>
    <source>
        <strain evidence="13 14">DSM 4737</strain>
    </source>
</reference>
<gene>
    <name evidence="13" type="ORF">GGR13_002283</name>
</gene>
<comment type="caution">
    <text evidence="13">The sequence shown here is derived from an EMBL/GenBank/DDBJ whole genome shotgun (WGS) entry which is preliminary data.</text>
</comment>
<dbReference type="Gene3D" id="1.10.10.60">
    <property type="entry name" value="Homeodomain-like"/>
    <property type="match status" value="1"/>
</dbReference>
<dbReference type="GO" id="GO:0016779">
    <property type="term" value="F:nucleotidyltransferase activity"/>
    <property type="evidence" value="ECO:0007669"/>
    <property type="project" value="UniProtKB-KW"/>
</dbReference>
<evidence type="ECO:0000256" key="1">
    <source>
        <dbReference type="ARBA" id="ARBA00008798"/>
    </source>
</evidence>
<keyword evidence="7 9" id="KW-0238">DNA-binding</keyword>
<comment type="function">
    <text evidence="9">Sigma factors are initiation factors that promote the attachment of RNA polymerase to specific initiation sites and are then released.</text>
</comment>
<dbReference type="RefSeq" id="WP_183213615.1">
    <property type="nucleotide sequence ID" value="NZ_JACHOR010000003.1"/>
</dbReference>
<keyword evidence="5 9" id="KW-0805">Transcription regulation</keyword>
<dbReference type="GO" id="GO:0016987">
    <property type="term" value="F:sigma factor activity"/>
    <property type="evidence" value="ECO:0007669"/>
    <property type="project" value="UniProtKB-KW"/>
</dbReference>
<dbReference type="EMBL" id="JACHOR010000003">
    <property type="protein sequence ID" value="MBB5746679.1"/>
    <property type="molecule type" value="Genomic_DNA"/>
</dbReference>
<comment type="similarity">
    <text evidence="1 9">Belongs to the sigma-54 factor family.</text>
</comment>
<dbReference type="PANTHER" id="PTHR32248">
    <property type="entry name" value="RNA POLYMERASE SIGMA-54 FACTOR"/>
    <property type="match status" value="1"/>
</dbReference>
<dbReference type="Pfam" id="PF04552">
    <property type="entry name" value="Sigma54_DBD"/>
    <property type="match status" value="1"/>
</dbReference>
<dbReference type="AlphaFoldDB" id="A0A7W9CJ91"/>
<feature type="compositionally biased region" description="Basic and acidic residues" evidence="10">
    <location>
        <begin position="45"/>
        <end position="63"/>
    </location>
</feature>
<dbReference type="Gene3D" id="1.10.10.1330">
    <property type="entry name" value="RNA polymerase sigma-54 factor, core-binding domain"/>
    <property type="match status" value="1"/>
</dbReference>
<dbReference type="NCBIfam" id="NF004596">
    <property type="entry name" value="PRK05932.1-3"/>
    <property type="match status" value="1"/>
</dbReference>
<protein>
    <recommendedName>
        <fullName evidence="9">RNA polymerase sigma-54 factor</fullName>
    </recommendedName>
</protein>
<keyword evidence="2 9" id="KW-0240">DNA-directed RNA polymerase</keyword>
<evidence type="ECO:0000256" key="2">
    <source>
        <dbReference type="ARBA" id="ARBA00022478"/>
    </source>
</evidence>
<sequence length="506" mass="55012">MIGQRLEVRQGQGLVITPQLQQAIKLLQLSNQELDEFVEAELEKNPLLQRDESDGPVDHRNAEDATPVSTTTDAAELSFSEIETSDRSSTVDAREDDVYGDATPGERTSDRLGDDAGQPGLTDWSAAGKGGSFDDGDGGERPERQMLTLSEHLQAQASSAGFSPVDHAIALSLIDGVDDGGYLRGELAEIADRLGCDLTRVEAVLAVCQGFEPTGVMARSVPECLKLQLIERNRFDPAMACLVDNLELLARRDLSALRARCGVDAEDMAEMIAELKGLTPRPGAGFGAETAQTVIPDVHVRPDPAGGWRVELNSDTLPRLLVDKRYHGVVQAGARTETEKAFVADCAAQANWLVKSLDQRAKTILKVGSEIVRQQDAFLAFGVEFLRPLNLKTVAEAIGMHESTVSRVTSNKYVSTPRGVFELKFFFTASINATGDGAAHSAEAVRHRIKSMIDHEAADGDVLSDDRIVEILKEAGIDIARRTVAKYREALRIPSSVQRRRQLKFA</sequence>
<dbReference type="PROSITE" id="PS00718">
    <property type="entry name" value="SIGMA54_2"/>
    <property type="match status" value="1"/>
</dbReference>
<evidence type="ECO:0000313" key="14">
    <source>
        <dbReference type="Proteomes" id="UP000545037"/>
    </source>
</evidence>
<dbReference type="InterPro" id="IPR007634">
    <property type="entry name" value="RNA_pol_sigma_54_DNA-bd"/>
</dbReference>
<proteinExistence type="inferred from homology"/>
<evidence type="ECO:0000256" key="9">
    <source>
        <dbReference type="PIRNR" id="PIRNR000774"/>
    </source>
</evidence>
<dbReference type="InterPro" id="IPR038709">
    <property type="entry name" value="RpoN_core-bd_sf"/>
</dbReference>
<keyword evidence="3 9" id="KW-0808">Transferase</keyword>
<dbReference type="PIRSF" id="PIRSF000774">
    <property type="entry name" value="RpoN"/>
    <property type="match status" value="1"/>
</dbReference>